<feature type="binding site" evidence="10">
    <location>
        <position position="83"/>
    </location>
    <ligand>
        <name>[4Fe-4S] cluster</name>
        <dbReference type="ChEBI" id="CHEBI:49883"/>
        <label>1</label>
    </ligand>
</feature>
<dbReference type="EMBL" id="DVMH01000021">
    <property type="protein sequence ID" value="HIU10436.1"/>
    <property type="molecule type" value="Genomic_DNA"/>
</dbReference>
<evidence type="ECO:0000256" key="7">
    <source>
        <dbReference type="ARBA" id="ARBA00023004"/>
    </source>
</evidence>
<dbReference type="SMART" id="SM00729">
    <property type="entry name" value="Elp3"/>
    <property type="match status" value="1"/>
</dbReference>
<comment type="catalytic activity">
    <reaction evidence="9">
        <text>N(6)-dimethylallyladenosine(37) in tRNA + (sulfur carrier)-SH + AH2 + 2 S-adenosyl-L-methionine = 2-methylsulfanyl-N(6)-dimethylallyladenosine(37) in tRNA + (sulfur carrier)-H + 5'-deoxyadenosine + L-methionine + A + S-adenosyl-L-homocysteine + 2 H(+)</text>
        <dbReference type="Rhea" id="RHEA:37067"/>
        <dbReference type="Rhea" id="RHEA-COMP:10375"/>
        <dbReference type="Rhea" id="RHEA-COMP:10376"/>
        <dbReference type="Rhea" id="RHEA-COMP:14737"/>
        <dbReference type="Rhea" id="RHEA-COMP:14739"/>
        <dbReference type="ChEBI" id="CHEBI:13193"/>
        <dbReference type="ChEBI" id="CHEBI:15378"/>
        <dbReference type="ChEBI" id="CHEBI:17319"/>
        <dbReference type="ChEBI" id="CHEBI:17499"/>
        <dbReference type="ChEBI" id="CHEBI:29917"/>
        <dbReference type="ChEBI" id="CHEBI:57844"/>
        <dbReference type="ChEBI" id="CHEBI:57856"/>
        <dbReference type="ChEBI" id="CHEBI:59789"/>
        <dbReference type="ChEBI" id="CHEBI:64428"/>
        <dbReference type="ChEBI" id="CHEBI:74415"/>
        <dbReference type="ChEBI" id="CHEBI:74417"/>
        <dbReference type="EC" id="2.8.4.3"/>
    </reaction>
</comment>
<dbReference type="PANTHER" id="PTHR43837">
    <property type="entry name" value="RIBOSOMAL PROTEIN S12 METHYLTHIOTRANSFERASE RIMO"/>
    <property type="match status" value="1"/>
</dbReference>
<evidence type="ECO:0000259" key="13">
    <source>
        <dbReference type="PROSITE" id="PS51918"/>
    </source>
</evidence>
<proteinExistence type="inferred from homology"/>
<organism evidence="14 15">
    <name type="scientific">Candidatus Avidehalobacter gallistercoris</name>
    <dbReference type="NCBI Taxonomy" id="2840694"/>
    <lineage>
        <taxon>Bacteria</taxon>
        <taxon>Bacillati</taxon>
        <taxon>Bacillota</taxon>
        <taxon>Clostridia</taxon>
        <taxon>Eubacteriales</taxon>
        <taxon>Peptococcaceae</taxon>
        <taxon>Peptococcaceae incertae sedis</taxon>
        <taxon>Candidatus Avidehalobacter</taxon>
    </lineage>
</organism>
<reference evidence="14" key="1">
    <citation type="submission" date="2020-10" db="EMBL/GenBank/DDBJ databases">
        <authorList>
            <person name="Gilroy R."/>
        </authorList>
    </citation>
    <scope>NUCLEOTIDE SEQUENCE</scope>
    <source>
        <strain evidence="14">2830</strain>
    </source>
</reference>
<evidence type="ECO:0000256" key="8">
    <source>
        <dbReference type="ARBA" id="ARBA00023014"/>
    </source>
</evidence>
<dbReference type="SUPFAM" id="SSF102114">
    <property type="entry name" value="Radical SAM enzymes"/>
    <property type="match status" value="1"/>
</dbReference>
<evidence type="ECO:0000313" key="14">
    <source>
        <dbReference type="EMBL" id="HIU10436.1"/>
    </source>
</evidence>
<feature type="domain" description="Radical SAM core" evidence="13">
    <location>
        <begin position="137"/>
        <end position="369"/>
    </location>
</feature>
<dbReference type="InterPro" id="IPR023404">
    <property type="entry name" value="rSAM_horseshoe"/>
</dbReference>
<keyword evidence="5 10" id="KW-0949">S-adenosyl-L-methionine</keyword>
<dbReference type="SFLD" id="SFLDG01082">
    <property type="entry name" value="B12-binding_domain_containing"/>
    <property type="match status" value="1"/>
</dbReference>
<comment type="similarity">
    <text evidence="10">Belongs to the methylthiotransferase family. RimO subfamily.</text>
</comment>
<name>A0A9D1HLC0_9FIRM</name>
<dbReference type="HAMAP" id="MF_01865">
    <property type="entry name" value="MTTase_RimO"/>
    <property type="match status" value="1"/>
</dbReference>
<comment type="function">
    <text evidence="10">Catalyzes the methylthiolation of an aspartic acid residue of ribosomal protein uS12.</text>
</comment>
<dbReference type="Pfam" id="PF18693">
    <property type="entry name" value="TRAM_2"/>
    <property type="match status" value="1"/>
</dbReference>
<protein>
    <recommendedName>
        <fullName evidence="10">Ribosomal protein uS12 methylthiotransferase RimO</fullName>
        <shortName evidence="10">uS12 MTTase</shortName>
        <shortName evidence="10">uS12 methylthiotransferase</shortName>
        <ecNumber evidence="10">2.8.4.4</ecNumber>
    </recommendedName>
    <alternativeName>
        <fullName evidence="10">Ribosomal protein uS12 (aspartate-C(3))-methylthiotransferase</fullName>
    </alternativeName>
    <alternativeName>
        <fullName evidence="10">Ribosome maturation factor RimO</fullName>
    </alternativeName>
</protein>
<feature type="binding site" evidence="10">
    <location>
        <position position="13"/>
    </location>
    <ligand>
        <name>[4Fe-4S] cluster</name>
        <dbReference type="ChEBI" id="CHEBI:49883"/>
        <label>1</label>
    </ligand>
</feature>
<feature type="domain" description="MTTase N-terminal" evidence="12">
    <location>
        <begin position="4"/>
        <end position="120"/>
    </location>
</feature>
<gene>
    <name evidence="10 14" type="primary">rimO</name>
    <name evidence="14" type="ORF">IAB00_04210</name>
</gene>
<feature type="binding site" evidence="10">
    <location>
        <position position="155"/>
    </location>
    <ligand>
        <name>[4Fe-4S] cluster</name>
        <dbReference type="ChEBI" id="CHEBI:49883"/>
        <label>2</label>
        <note>4Fe-4S-S-AdoMet</note>
    </ligand>
</feature>
<dbReference type="InterPro" id="IPR020612">
    <property type="entry name" value="Methylthiotransferase_CS"/>
</dbReference>
<dbReference type="GO" id="GO:0005840">
    <property type="term" value="C:ribosome"/>
    <property type="evidence" value="ECO:0007669"/>
    <property type="project" value="UniProtKB-KW"/>
</dbReference>
<evidence type="ECO:0000256" key="4">
    <source>
        <dbReference type="ARBA" id="ARBA00022679"/>
    </source>
</evidence>
<dbReference type="InterPro" id="IPR013848">
    <property type="entry name" value="Methylthiotransferase_N"/>
</dbReference>
<dbReference type="SFLD" id="SFLDS00029">
    <property type="entry name" value="Radical_SAM"/>
    <property type="match status" value="1"/>
</dbReference>
<dbReference type="NCBIfam" id="TIGR00089">
    <property type="entry name" value="MiaB/RimO family radical SAM methylthiotransferase"/>
    <property type="match status" value="1"/>
</dbReference>
<keyword evidence="14" id="KW-0689">Ribosomal protein</keyword>
<reference evidence="14" key="2">
    <citation type="journal article" date="2021" name="PeerJ">
        <title>Extensive microbial diversity within the chicken gut microbiome revealed by metagenomics and culture.</title>
        <authorList>
            <person name="Gilroy R."/>
            <person name="Ravi A."/>
            <person name="Getino M."/>
            <person name="Pursley I."/>
            <person name="Horton D.L."/>
            <person name="Alikhan N.F."/>
            <person name="Baker D."/>
            <person name="Gharbi K."/>
            <person name="Hall N."/>
            <person name="Watson M."/>
            <person name="Adriaenssens E.M."/>
            <person name="Foster-Nyarko E."/>
            <person name="Jarju S."/>
            <person name="Secka A."/>
            <person name="Antonio M."/>
            <person name="Oren A."/>
            <person name="Chaudhuri R.R."/>
            <person name="La Ragione R."/>
            <person name="Hildebrand F."/>
            <person name="Pallen M.J."/>
        </authorList>
    </citation>
    <scope>NUCLEOTIDE SEQUENCE</scope>
    <source>
        <strain evidence="14">2830</strain>
    </source>
</reference>
<dbReference type="FunFam" id="3.80.30.20:FF:000001">
    <property type="entry name" value="tRNA-2-methylthio-N(6)-dimethylallyladenosine synthase 2"/>
    <property type="match status" value="1"/>
</dbReference>
<keyword evidence="2 10" id="KW-0004">4Fe-4S</keyword>
<evidence type="ECO:0000256" key="3">
    <source>
        <dbReference type="ARBA" id="ARBA00022490"/>
    </source>
</evidence>
<feature type="binding site" evidence="10">
    <location>
        <position position="151"/>
    </location>
    <ligand>
        <name>[4Fe-4S] cluster</name>
        <dbReference type="ChEBI" id="CHEBI:49883"/>
        <label>2</label>
        <note>4Fe-4S-S-AdoMet</note>
    </ligand>
</feature>
<evidence type="ECO:0000256" key="6">
    <source>
        <dbReference type="ARBA" id="ARBA00022723"/>
    </source>
</evidence>
<sequence>MDAIKIYFDTMGCAKNLADSEYALGGLVSAGFLIVEDPFEADVIVVNTCGFINDAKQESIERILELAALKEGGRCRLLVATGCLTQRYGADLAAEMPEIDLLLGVNDYAELPSLIQHKLWGQTHKKLAVPICERVQLTPPYTAYLKIAEGCDNHCTFCAIPKIRGRLISRPCDELVAEAAEMRRAGVKELVLIAQDTTAYGQDLAGRSLLPDLLRELDKLNFAMLRFLYAYPEGLSDDLLAAVRDCKSCCHYLDIPIQHVSSAVIKRMNRKLNRTEIEALFKKIRTYLPDAAIRTTLMVGFPGETDADFAELLDFVAGADIDWAGVFRYSQEDDTPAATMPDQIEEYVKARRYNQLMAQLADAGAVWRERLVGQKLTVLLEQPSVDFPGFFEARSQYHAPEVDGLIYVDNVHGTLSERHIGSIINVEITEQAAYDLIARPLK</sequence>
<dbReference type="PANTHER" id="PTHR43837:SF1">
    <property type="entry name" value="RIBOSOMAL PROTEIN US12 METHYLTHIOTRANSFERASE RIMO"/>
    <property type="match status" value="1"/>
</dbReference>
<evidence type="ECO:0000256" key="1">
    <source>
        <dbReference type="ARBA" id="ARBA00003234"/>
    </source>
</evidence>
<dbReference type="GO" id="GO:0035599">
    <property type="term" value="F:aspartic acid methylthiotransferase activity"/>
    <property type="evidence" value="ECO:0007669"/>
    <property type="project" value="TreeGrafter"/>
</dbReference>
<evidence type="ECO:0000256" key="5">
    <source>
        <dbReference type="ARBA" id="ARBA00022691"/>
    </source>
</evidence>
<dbReference type="EC" id="2.8.4.4" evidence="10"/>
<dbReference type="CDD" id="cd01335">
    <property type="entry name" value="Radical_SAM"/>
    <property type="match status" value="1"/>
</dbReference>
<dbReference type="InterPro" id="IPR005840">
    <property type="entry name" value="Ribosomal_uS12_MeSTrfase_RimO"/>
</dbReference>
<dbReference type="PROSITE" id="PS01278">
    <property type="entry name" value="MTTASE_RADICAL"/>
    <property type="match status" value="1"/>
</dbReference>
<dbReference type="Gene3D" id="3.80.30.20">
    <property type="entry name" value="tm_1862 like domain"/>
    <property type="match status" value="1"/>
</dbReference>
<dbReference type="Gene3D" id="3.40.50.12160">
    <property type="entry name" value="Methylthiotransferase, N-terminal domain"/>
    <property type="match status" value="1"/>
</dbReference>
<keyword evidence="3 10" id="KW-0963">Cytoplasm</keyword>
<dbReference type="GO" id="GO:0046872">
    <property type="term" value="F:metal ion binding"/>
    <property type="evidence" value="ECO:0007669"/>
    <property type="project" value="UniProtKB-KW"/>
</dbReference>
<comment type="cofactor">
    <cofactor evidence="10">
        <name>[4Fe-4S] cluster</name>
        <dbReference type="ChEBI" id="CHEBI:49883"/>
    </cofactor>
    <text evidence="10">Binds 2 [4Fe-4S] clusters. One cluster is coordinated with 3 cysteines and an exchangeable S-adenosyl-L-methionine.</text>
</comment>
<evidence type="ECO:0000256" key="2">
    <source>
        <dbReference type="ARBA" id="ARBA00022485"/>
    </source>
</evidence>
<keyword evidence="6 10" id="KW-0479">Metal-binding</keyword>
<dbReference type="GO" id="GO:0005829">
    <property type="term" value="C:cytosol"/>
    <property type="evidence" value="ECO:0007669"/>
    <property type="project" value="TreeGrafter"/>
</dbReference>
<dbReference type="InterPro" id="IPR012340">
    <property type="entry name" value="NA-bd_OB-fold"/>
</dbReference>
<feature type="binding site" evidence="10">
    <location>
        <position position="158"/>
    </location>
    <ligand>
        <name>[4Fe-4S] cluster</name>
        <dbReference type="ChEBI" id="CHEBI:49883"/>
        <label>2</label>
        <note>4Fe-4S-S-AdoMet</note>
    </ligand>
</feature>
<dbReference type="SFLD" id="SFLDG01061">
    <property type="entry name" value="methylthiotransferase"/>
    <property type="match status" value="1"/>
</dbReference>
<dbReference type="NCBIfam" id="TIGR01125">
    <property type="entry name" value="30S ribosomal protein S12 methylthiotransferase RimO"/>
    <property type="match status" value="1"/>
</dbReference>
<dbReference type="GO" id="GO:0035597">
    <property type="term" value="F:tRNA-2-methylthio-N(6)-dimethylallyladenosine(37) synthase activity"/>
    <property type="evidence" value="ECO:0007669"/>
    <property type="project" value="UniProtKB-EC"/>
</dbReference>
<dbReference type="PROSITE" id="PS50926">
    <property type="entry name" value="TRAM"/>
    <property type="match status" value="1"/>
</dbReference>
<evidence type="ECO:0000313" key="15">
    <source>
        <dbReference type="Proteomes" id="UP000824124"/>
    </source>
</evidence>
<keyword evidence="14" id="KW-0687">Ribonucleoprotein</keyword>
<feature type="binding site" evidence="10">
    <location>
        <position position="49"/>
    </location>
    <ligand>
        <name>[4Fe-4S] cluster</name>
        <dbReference type="ChEBI" id="CHEBI:49883"/>
        <label>1</label>
    </ligand>
</feature>
<dbReference type="GO" id="GO:0103039">
    <property type="term" value="F:protein methylthiotransferase activity"/>
    <property type="evidence" value="ECO:0007669"/>
    <property type="project" value="UniProtKB-EC"/>
</dbReference>
<dbReference type="Pfam" id="PF00919">
    <property type="entry name" value="UPF0004"/>
    <property type="match status" value="1"/>
</dbReference>
<dbReference type="InterPro" id="IPR058240">
    <property type="entry name" value="rSAM_sf"/>
</dbReference>
<evidence type="ECO:0000256" key="9">
    <source>
        <dbReference type="ARBA" id="ARBA00051425"/>
    </source>
</evidence>
<comment type="subcellular location">
    <subcellularLocation>
        <location evidence="10">Cytoplasm</location>
    </subcellularLocation>
</comment>
<dbReference type="InterPro" id="IPR005839">
    <property type="entry name" value="Methylthiotransferase"/>
</dbReference>
<dbReference type="InterPro" id="IPR002792">
    <property type="entry name" value="TRAM_dom"/>
</dbReference>
<dbReference type="PROSITE" id="PS51918">
    <property type="entry name" value="RADICAL_SAM"/>
    <property type="match status" value="1"/>
</dbReference>
<comment type="catalytic activity">
    <reaction evidence="10">
        <text>L-aspartate(89)-[ribosomal protein uS12]-hydrogen + (sulfur carrier)-SH + AH2 + 2 S-adenosyl-L-methionine = 3-methylsulfanyl-L-aspartate(89)-[ribosomal protein uS12]-hydrogen + (sulfur carrier)-H + 5'-deoxyadenosine + L-methionine + A + S-adenosyl-L-homocysteine + 2 H(+)</text>
        <dbReference type="Rhea" id="RHEA:37087"/>
        <dbReference type="Rhea" id="RHEA-COMP:10460"/>
        <dbReference type="Rhea" id="RHEA-COMP:10461"/>
        <dbReference type="Rhea" id="RHEA-COMP:14737"/>
        <dbReference type="Rhea" id="RHEA-COMP:14739"/>
        <dbReference type="ChEBI" id="CHEBI:13193"/>
        <dbReference type="ChEBI" id="CHEBI:15378"/>
        <dbReference type="ChEBI" id="CHEBI:17319"/>
        <dbReference type="ChEBI" id="CHEBI:17499"/>
        <dbReference type="ChEBI" id="CHEBI:29917"/>
        <dbReference type="ChEBI" id="CHEBI:29961"/>
        <dbReference type="ChEBI" id="CHEBI:57844"/>
        <dbReference type="ChEBI" id="CHEBI:57856"/>
        <dbReference type="ChEBI" id="CHEBI:59789"/>
        <dbReference type="ChEBI" id="CHEBI:64428"/>
        <dbReference type="ChEBI" id="CHEBI:73599"/>
        <dbReference type="EC" id="2.8.4.4"/>
    </reaction>
</comment>
<feature type="domain" description="TRAM" evidence="11">
    <location>
        <begin position="369"/>
        <end position="442"/>
    </location>
</feature>
<dbReference type="Pfam" id="PF04055">
    <property type="entry name" value="Radical_SAM"/>
    <property type="match status" value="1"/>
</dbReference>
<dbReference type="Proteomes" id="UP000824124">
    <property type="component" value="Unassembled WGS sequence"/>
</dbReference>
<evidence type="ECO:0000259" key="11">
    <source>
        <dbReference type="PROSITE" id="PS50926"/>
    </source>
</evidence>
<dbReference type="InterPro" id="IPR007197">
    <property type="entry name" value="rSAM"/>
</dbReference>
<accession>A0A9D1HLC0</accession>
<keyword evidence="7 10" id="KW-0408">Iron</keyword>
<dbReference type="SFLD" id="SFLDF00274">
    <property type="entry name" value="ribosomal_protein_S12_methylth"/>
    <property type="match status" value="1"/>
</dbReference>
<evidence type="ECO:0000256" key="10">
    <source>
        <dbReference type="HAMAP-Rule" id="MF_01865"/>
    </source>
</evidence>
<dbReference type="FunFam" id="3.40.50.12160:FF:000003">
    <property type="entry name" value="CDK5 regulatory subunit-associated protein 1"/>
    <property type="match status" value="1"/>
</dbReference>
<comment type="caution">
    <text evidence="14">The sequence shown here is derived from an EMBL/GenBank/DDBJ whole genome shotgun (WGS) entry which is preliminary data.</text>
</comment>
<dbReference type="Gene3D" id="2.40.50.140">
    <property type="entry name" value="Nucleic acid-binding proteins"/>
    <property type="match status" value="1"/>
</dbReference>
<dbReference type="PROSITE" id="PS51449">
    <property type="entry name" value="MTTASE_N"/>
    <property type="match status" value="1"/>
</dbReference>
<dbReference type="GO" id="GO:0051539">
    <property type="term" value="F:4 iron, 4 sulfur cluster binding"/>
    <property type="evidence" value="ECO:0007669"/>
    <property type="project" value="UniProtKB-UniRule"/>
</dbReference>
<keyword evidence="8 10" id="KW-0411">Iron-sulfur</keyword>
<keyword evidence="4 10" id="KW-0808">Transferase</keyword>
<dbReference type="AlphaFoldDB" id="A0A9D1HLC0"/>
<dbReference type="InterPro" id="IPR006638">
    <property type="entry name" value="Elp3/MiaA/NifB-like_rSAM"/>
</dbReference>
<evidence type="ECO:0000259" key="12">
    <source>
        <dbReference type="PROSITE" id="PS51449"/>
    </source>
</evidence>
<dbReference type="InterPro" id="IPR038135">
    <property type="entry name" value="Methylthiotransferase_N_sf"/>
</dbReference>
<comment type="function">
    <text evidence="1">Catalyzes the methylthiolation of N6-(dimethylallyl)adenosine (i(6)A), leading to the formation of 2-methylthio-N6-(dimethylallyl)adenosine (ms(2)i(6)A) at position 37 in tRNAs that read codons beginning with uridine.</text>
</comment>